<reference evidence="2" key="1">
    <citation type="submission" date="2018-12" db="EMBL/GenBank/DDBJ databases">
        <authorList>
            <person name="Will S."/>
            <person name="Neumann-Schaal M."/>
            <person name="Henke P."/>
        </authorList>
    </citation>
    <scope>NUCLEOTIDE SEQUENCE</scope>
    <source>
        <strain evidence="2">PCC 7102</strain>
    </source>
</reference>
<feature type="transmembrane region" description="Helical" evidence="1">
    <location>
        <begin position="252"/>
        <end position="271"/>
    </location>
</feature>
<evidence type="ECO:0000313" key="3">
    <source>
        <dbReference type="Proteomes" id="UP000271624"/>
    </source>
</evidence>
<evidence type="ECO:0008006" key="4">
    <source>
        <dbReference type="Google" id="ProtNLM"/>
    </source>
</evidence>
<organism evidence="2 3">
    <name type="scientific">Dulcicalothrix desertica PCC 7102</name>
    <dbReference type="NCBI Taxonomy" id="232991"/>
    <lineage>
        <taxon>Bacteria</taxon>
        <taxon>Bacillati</taxon>
        <taxon>Cyanobacteriota</taxon>
        <taxon>Cyanophyceae</taxon>
        <taxon>Nostocales</taxon>
        <taxon>Calotrichaceae</taxon>
        <taxon>Dulcicalothrix</taxon>
    </lineage>
</organism>
<keyword evidence="1" id="KW-0812">Transmembrane</keyword>
<dbReference type="OrthoDB" id="478073at2"/>
<evidence type="ECO:0000313" key="2">
    <source>
        <dbReference type="EMBL" id="RUT03484.1"/>
    </source>
</evidence>
<comment type="caution">
    <text evidence="2">The sequence shown here is derived from an EMBL/GenBank/DDBJ whole genome shotgun (WGS) entry which is preliminary data.</text>
</comment>
<accession>A0A3S1CAS8</accession>
<evidence type="ECO:0000256" key="1">
    <source>
        <dbReference type="SAM" id="Phobius"/>
    </source>
</evidence>
<dbReference type="RefSeq" id="WP_127083443.1">
    <property type="nucleotide sequence ID" value="NZ_RSCL01000013.1"/>
</dbReference>
<dbReference type="EMBL" id="RSCL01000013">
    <property type="protein sequence ID" value="RUT03484.1"/>
    <property type="molecule type" value="Genomic_DNA"/>
</dbReference>
<gene>
    <name evidence="2" type="ORF">DSM106972_051230</name>
</gene>
<keyword evidence="3" id="KW-1185">Reference proteome</keyword>
<reference evidence="2" key="2">
    <citation type="journal article" date="2019" name="Genome Biol. Evol.">
        <title>Day and night: Metabolic profiles and evolutionary relationships of six axenic non-marine cyanobacteria.</title>
        <authorList>
            <person name="Will S.E."/>
            <person name="Henke P."/>
            <person name="Boedeker C."/>
            <person name="Huang S."/>
            <person name="Brinkmann H."/>
            <person name="Rohde M."/>
            <person name="Jarek M."/>
            <person name="Friedl T."/>
            <person name="Seufert S."/>
            <person name="Schumacher M."/>
            <person name="Overmann J."/>
            <person name="Neumann-Schaal M."/>
            <person name="Petersen J."/>
        </authorList>
    </citation>
    <scope>NUCLEOTIDE SEQUENCE [LARGE SCALE GENOMIC DNA]</scope>
    <source>
        <strain evidence="2">PCC 7102</strain>
    </source>
</reference>
<dbReference type="Proteomes" id="UP000271624">
    <property type="component" value="Unassembled WGS sequence"/>
</dbReference>
<keyword evidence="1" id="KW-0472">Membrane</keyword>
<protein>
    <recommendedName>
        <fullName evidence="4">VWFA domain-containing protein</fullName>
    </recommendedName>
</protein>
<name>A0A3S1CAS8_9CYAN</name>
<proteinExistence type="predicted"/>
<dbReference type="Gene3D" id="3.40.50.410">
    <property type="entry name" value="von Willebrand factor, type A domain"/>
    <property type="match status" value="1"/>
</dbReference>
<dbReference type="AlphaFoldDB" id="A0A3S1CAS8"/>
<keyword evidence="1" id="KW-1133">Transmembrane helix</keyword>
<sequence>MSETSVKVIPGQKLQPLEKKGLELVSRLQSGRDVVLAIDLTESVGLNDEGRIRLRQIVEDSLKPGDTVYVVAFSTDVVISEARTDVKPFGTPIKFINKDKENIDKVLNKIPFVSDPNRYGTDIQRAELIIYQGVAQLNQNRLRQNQPVKQQSVIWISDAPLLTSPGITSDVWIETPASSPFRIANSKESQERQAWTKDALPLIKRSKPIKTEDNKNYNLSVVDIAPTVQEFCTPAPGGEQTCLVTPYLIKQLWFPGLIFLLLLAGLVFGAIKFSRLWKKWELVVDFKATGDSEDQVCRLSNNKRIAIGEYDSTCEDSIDCPGAKVRGYLERKGEKLYLAPESASIYYNGKEITSRTAISKSQFRINCPDGKRDYEISIRVKK</sequence>
<dbReference type="SUPFAM" id="SSF53300">
    <property type="entry name" value="vWA-like"/>
    <property type="match status" value="1"/>
</dbReference>
<dbReference type="InterPro" id="IPR036465">
    <property type="entry name" value="vWFA_dom_sf"/>
</dbReference>